<name>A0AAE4AS21_9HYPH</name>
<evidence type="ECO:0000256" key="7">
    <source>
        <dbReference type="SAM" id="Phobius"/>
    </source>
</evidence>
<comment type="subcellular location">
    <subcellularLocation>
        <location evidence="1">Membrane</location>
        <topology evidence="1">Multi-pass membrane protein</topology>
    </subcellularLocation>
</comment>
<accession>A0AAE4AS21</accession>
<dbReference type="Pfam" id="PF01694">
    <property type="entry name" value="Rhomboid"/>
    <property type="match status" value="1"/>
</dbReference>
<dbReference type="AlphaFoldDB" id="A0AAE4AS21"/>
<proteinExistence type="predicted"/>
<dbReference type="EMBL" id="JAUSUL010000002">
    <property type="protein sequence ID" value="MDQ0315746.1"/>
    <property type="molecule type" value="Genomic_DNA"/>
</dbReference>
<keyword evidence="10" id="KW-1185">Reference proteome</keyword>
<dbReference type="GO" id="GO:0016020">
    <property type="term" value="C:membrane"/>
    <property type="evidence" value="ECO:0007669"/>
    <property type="project" value="UniProtKB-SubCell"/>
</dbReference>
<evidence type="ECO:0000256" key="1">
    <source>
        <dbReference type="ARBA" id="ARBA00004141"/>
    </source>
</evidence>
<evidence type="ECO:0000259" key="8">
    <source>
        <dbReference type="Pfam" id="PF01694"/>
    </source>
</evidence>
<keyword evidence="9" id="KW-0645">Protease</keyword>
<dbReference type="GO" id="GO:0006508">
    <property type="term" value="P:proteolysis"/>
    <property type="evidence" value="ECO:0007669"/>
    <property type="project" value="UniProtKB-KW"/>
</dbReference>
<gene>
    <name evidence="9" type="ORF">J2S73_002203</name>
</gene>
<dbReference type="RefSeq" id="WP_306885571.1">
    <property type="nucleotide sequence ID" value="NZ_JAUSUL010000002.1"/>
</dbReference>
<feature type="transmembrane region" description="Helical" evidence="7">
    <location>
        <begin position="201"/>
        <end position="223"/>
    </location>
</feature>
<keyword evidence="2" id="KW-1003">Cell membrane</keyword>
<dbReference type="SUPFAM" id="SSF144091">
    <property type="entry name" value="Rhomboid-like"/>
    <property type="match status" value="1"/>
</dbReference>
<dbReference type="GO" id="GO:0004252">
    <property type="term" value="F:serine-type endopeptidase activity"/>
    <property type="evidence" value="ECO:0007669"/>
    <property type="project" value="InterPro"/>
</dbReference>
<keyword evidence="5 7" id="KW-1133">Transmembrane helix</keyword>
<dbReference type="PANTHER" id="PTHR43066:SF26">
    <property type="entry name" value="RHOMBOID PROTEASE GLPG"/>
    <property type="match status" value="1"/>
</dbReference>
<reference evidence="9" key="1">
    <citation type="submission" date="2023-07" db="EMBL/GenBank/DDBJ databases">
        <title>Genomic Encyclopedia of Type Strains, Phase IV (KMG-IV): sequencing the most valuable type-strain genomes for metagenomic binning, comparative biology and taxonomic classification.</title>
        <authorList>
            <person name="Goeker M."/>
        </authorList>
    </citation>
    <scope>NUCLEOTIDE SEQUENCE</scope>
    <source>
        <strain evidence="9">DSM 21202</strain>
    </source>
</reference>
<dbReference type="PANTHER" id="PTHR43066">
    <property type="entry name" value="RHOMBOID-RELATED PROTEIN"/>
    <property type="match status" value="1"/>
</dbReference>
<keyword evidence="4 7" id="KW-0812">Transmembrane</keyword>
<evidence type="ECO:0000256" key="4">
    <source>
        <dbReference type="ARBA" id="ARBA00022692"/>
    </source>
</evidence>
<evidence type="ECO:0000256" key="2">
    <source>
        <dbReference type="ARBA" id="ARBA00022475"/>
    </source>
</evidence>
<evidence type="ECO:0000256" key="6">
    <source>
        <dbReference type="ARBA" id="ARBA00023136"/>
    </source>
</evidence>
<feature type="transmembrane region" description="Helical" evidence="7">
    <location>
        <begin position="87"/>
        <end position="111"/>
    </location>
</feature>
<sequence>MTVPERPRGEPMFTIPTVVVALTGVLVAIQLLRSALLTPMQDAGVLVLFAFIPARYAGDVFAFYVLPTGPEGALWSVLNTGAAVWSFLTYALLHGSVTHLLVNALWLVAFGSALARRFGAARFLIFSAVCAVAGAALHLAIYFGDMVPVVGASAAISGLMAGASRFVFQLGGPLGVLRIGDERAYRIPADSLAETIRNRRALIFLAVWFGINLLVGLGSGTVLGSGASIAWEAHVGGFLAGLFLFPLFDPVTPRGPVRSGGGGGFGGGPGDRAA</sequence>
<organism evidence="9 10">
    <name type="scientific">Amorphus orientalis</name>
    <dbReference type="NCBI Taxonomy" id="649198"/>
    <lineage>
        <taxon>Bacteria</taxon>
        <taxon>Pseudomonadati</taxon>
        <taxon>Pseudomonadota</taxon>
        <taxon>Alphaproteobacteria</taxon>
        <taxon>Hyphomicrobiales</taxon>
        <taxon>Amorphaceae</taxon>
        <taxon>Amorphus</taxon>
    </lineage>
</organism>
<keyword evidence="3" id="KW-0997">Cell inner membrane</keyword>
<evidence type="ECO:0000256" key="3">
    <source>
        <dbReference type="ARBA" id="ARBA00022519"/>
    </source>
</evidence>
<evidence type="ECO:0000313" key="9">
    <source>
        <dbReference type="EMBL" id="MDQ0315746.1"/>
    </source>
</evidence>
<feature type="transmembrane region" description="Helical" evidence="7">
    <location>
        <begin position="44"/>
        <end position="67"/>
    </location>
</feature>
<keyword evidence="9" id="KW-0378">Hydrolase</keyword>
<comment type="caution">
    <text evidence="9">The sequence shown here is derived from an EMBL/GenBank/DDBJ whole genome shotgun (WGS) entry which is preliminary data.</text>
</comment>
<dbReference type="InterPro" id="IPR022764">
    <property type="entry name" value="Peptidase_S54_rhomboid_dom"/>
</dbReference>
<feature type="transmembrane region" description="Helical" evidence="7">
    <location>
        <begin position="229"/>
        <end position="248"/>
    </location>
</feature>
<feature type="transmembrane region" description="Helical" evidence="7">
    <location>
        <begin position="12"/>
        <end position="32"/>
    </location>
</feature>
<dbReference type="Gene3D" id="1.20.1540.10">
    <property type="entry name" value="Rhomboid-like"/>
    <property type="match status" value="1"/>
</dbReference>
<feature type="transmembrane region" description="Helical" evidence="7">
    <location>
        <begin position="149"/>
        <end position="168"/>
    </location>
</feature>
<feature type="transmembrane region" description="Helical" evidence="7">
    <location>
        <begin position="123"/>
        <end position="143"/>
    </location>
</feature>
<evidence type="ECO:0000313" key="10">
    <source>
        <dbReference type="Proteomes" id="UP001229244"/>
    </source>
</evidence>
<evidence type="ECO:0000256" key="5">
    <source>
        <dbReference type="ARBA" id="ARBA00022989"/>
    </source>
</evidence>
<feature type="domain" description="Peptidase S54 rhomboid" evidence="8">
    <location>
        <begin position="83"/>
        <end position="244"/>
    </location>
</feature>
<protein>
    <submittedName>
        <fullName evidence="9">Membrane associated rhomboid family serine protease</fullName>
    </submittedName>
</protein>
<keyword evidence="6 7" id="KW-0472">Membrane</keyword>
<dbReference type="InterPro" id="IPR035952">
    <property type="entry name" value="Rhomboid-like_sf"/>
</dbReference>
<dbReference type="Proteomes" id="UP001229244">
    <property type="component" value="Unassembled WGS sequence"/>
</dbReference>